<dbReference type="InterPro" id="IPR038763">
    <property type="entry name" value="DHH_sf"/>
</dbReference>
<gene>
    <name evidence="3" type="ORF">UBAL3_74420019</name>
</gene>
<name>C6HUV1_9BACT</name>
<dbReference type="Pfam" id="PF02272">
    <property type="entry name" value="DHHA1"/>
    <property type="match status" value="1"/>
</dbReference>
<dbReference type="InterPro" id="IPR003156">
    <property type="entry name" value="DHHA1_dom"/>
</dbReference>
<dbReference type="GO" id="GO:0003676">
    <property type="term" value="F:nucleic acid binding"/>
    <property type="evidence" value="ECO:0007669"/>
    <property type="project" value="InterPro"/>
</dbReference>
<evidence type="ECO:0000256" key="1">
    <source>
        <dbReference type="SAM" id="MobiDB-lite"/>
    </source>
</evidence>
<accession>C6HUV1</accession>
<feature type="domain" description="DHHA1" evidence="2">
    <location>
        <begin position="245"/>
        <end position="291"/>
    </location>
</feature>
<evidence type="ECO:0000313" key="4">
    <source>
        <dbReference type="Proteomes" id="UP000009374"/>
    </source>
</evidence>
<dbReference type="Gene3D" id="3.10.310.30">
    <property type="match status" value="1"/>
</dbReference>
<keyword evidence="4" id="KW-1185">Reference proteome</keyword>
<organism evidence="3 4">
    <name type="scientific">Leptospirillum ferrodiazotrophum</name>
    <dbReference type="NCBI Taxonomy" id="412449"/>
    <lineage>
        <taxon>Bacteria</taxon>
        <taxon>Pseudomonadati</taxon>
        <taxon>Nitrospirota</taxon>
        <taxon>Nitrospiria</taxon>
        <taxon>Nitrospirales</taxon>
        <taxon>Nitrospiraceae</taxon>
        <taxon>Leptospirillum</taxon>
    </lineage>
</organism>
<keyword evidence="3" id="KW-0378">Hydrolase</keyword>
<dbReference type="SUPFAM" id="SSF64182">
    <property type="entry name" value="DHH phosphoesterases"/>
    <property type="match status" value="1"/>
</dbReference>
<reference evidence="3 4" key="1">
    <citation type="journal article" date="2009" name="Appl. Environ. Microbiol.">
        <title>Community genomic and proteomic analyses of chemoautotrophic iron-oxidizing "Leptospirillum rubarum" (Group II) and "Leptospirillum ferrodiazotrophum" (Group III) bacteria in acid mine drainage biofilms.</title>
        <authorList>
            <person name="Goltsman D.S."/>
            <person name="Denef V.J."/>
            <person name="Singer S.W."/>
            <person name="VerBerkmoes N.C."/>
            <person name="Lefsrud M."/>
            <person name="Mueller R.S."/>
            <person name="Dick G.J."/>
            <person name="Sun C.L."/>
            <person name="Wheeler K.E."/>
            <person name="Zemla A."/>
            <person name="Baker B.J."/>
            <person name="Hauser L."/>
            <person name="Land M."/>
            <person name="Shah M.B."/>
            <person name="Thelen M.P."/>
            <person name="Hettich R.L."/>
            <person name="Banfield J.F."/>
        </authorList>
    </citation>
    <scope>NUCLEOTIDE SEQUENCE [LARGE SCALE GENOMIC DNA]</scope>
</reference>
<feature type="region of interest" description="Disordered" evidence="1">
    <location>
        <begin position="303"/>
        <end position="323"/>
    </location>
</feature>
<dbReference type="GO" id="GO:0016787">
    <property type="term" value="F:hydrolase activity"/>
    <property type="evidence" value="ECO:0007669"/>
    <property type="project" value="UniProtKB-KW"/>
</dbReference>
<proteinExistence type="predicted"/>
<protein>
    <submittedName>
        <fullName evidence="3">Phosphohydrolase (DHH superfamily)-like protein</fullName>
    </submittedName>
</protein>
<dbReference type="Proteomes" id="UP000009374">
    <property type="component" value="Unassembled WGS sequence"/>
</dbReference>
<dbReference type="PANTHER" id="PTHR46922:SF4">
    <property type="entry name" value="DHHA1 DOMAIN PROTEIN"/>
    <property type="match status" value="1"/>
</dbReference>
<sequence>MMGSSNVSAPTQPVYEGVRPVTVFYHRNCSDGFGAAWAAWKKFGGKAPLSFVAYNYGDALPEMPKGQDVYILDLSFDPDYFAQLRKNNPHVTLLDHHKSAMEKILPLYPSDPEVVFDMNRSGAMIAWQTFFPGEPVPNLIRYVEDRDLWRWALPLSLDITTAMASYPFDFEVWEGMYQTLGYGRVSEDNPLAMEGHSILRYQSQLIGTAIRETGVWGRFSTGERAFFVNSPLLTSEIGGALKPEAPFVAIWSVRKDGRISYSLRASEGGPDLSKVASAYGGGGHAKAAGFLVDAPVHEVELPGGAWRPAVRPGRSSGSEGTGG</sequence>
<dbReference type="EMBL" id="GG693859">
    <property type="protein sequence ID" value="EES53562.1"/>
    <property type="molecule type" value="Genomic_DNA"/>
</dbReference>
<evidence type="ECO:0000313" key="3">
    <source>
        <dbReference type="EMBL" id="EES53562.1"/>
    </source>
</evidence>
<dbReference type="PANTHER" id="PTHR46922">
    <property type="entry name" value="DHHA1 DOMAIN PROTEIN"/>
    <property type="match status" value="1"/>
</dbReference>
<evidence type="ECO:0000259" key="2">
    <source>
        <dbReference type="Pfam" id="PF02272"/>
    </source>
</evidence>
<dbReference type="AlphaFoldDB" id="C6HUV1"/>